<accession>A0A848CI03</accession>
<keyword evidence="2" id="KW-0472">Membrane</keyword>
<gene>
    <name evidence="3" type="ORF">HF854_11210</name>
</gene>
<reference evidence="3 4" key="1">
    <citation type="submission" date="2020-04" db="EMBL/GenBank/DDBJ databases">
        <authorList>
            <person name="Hitch T.C.A."/>
            <person name="Wylensek D."/>
            <person name="Clavel T."/>
        </authorList>
    </citation>
    <scope>NUCLEOTIDE SEQUENCE [LARGE SCALE GENOMIC DNA]</scope>
    <source>
        <strain evidence="3 4">PG-251-APC-1</strain>
    </source>
</reference>
<evidence type="ECO:0000313" key="4">
    <source>
        <dbReference type="Proteomes" id="UP000522333"/>
    </source>
</evidence>
<sequence length="225" mass="25281">MSEITKVRVQSYIVGILSLILGIWSISQSLDFRELQERNAELSRKAENLSLQLEARQMEIRALEELRTEELRIMSADENSKVNTLAVQNNNPCNIKAIRTPWKGQVGTDKHGHAVFDEPAHGIRAAANVLINYYLRHGLDTLNGVVGRFCTGNREQYVAYLSRRLGLRPNESFDVLARLPELLQAMARFESGREWDKSLFLPYSLISVAHSKGAGGKDNGEVCAQ</sequence>
<name>A0A848CI03_9BACT</name>
<evidence type="ECO:0000313" key="3">
    <source>
        <dbReference type="EMBL" id="NME53066.1"/>
    </source>
</evidence>
<comment type="caution">
    <text evidence="3">The sequence shown here is derived from an EMBL/GenBank/DDBJ whole genome shotgun (WGS) entry which is preliminary data.</text>
</comment>
<feature type="coiled-coil region" evidence="1">
    <location>
        <begin position="32"/>
        <end position="66"/>
    </location>
</feature>
<organism evidence="3 4">
    <name type="scientific">Desulfovibrio piger</name>
    <dbReference type="NCBI Taxonomy" id="901"/>
    <lineage>
        <taxon>Bacteria</taxon>
        <taxon>Pseudomonadati</taxon>
        <taxon>Thermodesulfobacteriota</taxon>
        <taxon>Desulfovibrionia</taxon>
        <taxon>Desulfovibrionales</taxon>
        <taxon>Desulfovibrionaceae</taxon>
        <taxon>Desulfovibrio</taxon>
    </lineage>
</organism>
<evidence type="ECO:0000256" key="2">
    <source>
        <dbReference type="SAM" id="Phobius"/>
    </source>
</evidence>
<keyword evidence="2" id="KW-1133">Transmembrane helix</keyword>
<keyword evidence="2" id="KW-0812">Transmembrane</keyword>
<dbReference type="Proteomes" id="UP000522333">
    <property type="component" value="Unassembled WGS sequence"/>
</dbReference>
<dbReference type="RefSeq" id="WP_168936363.1">
    <property type="nucleotide sequence ID" value="NZ_JABAFY010000061.1"/>
</dbReference>
<keyword evidence="1" id="KW-0175">Coiled coil</keyword>
<feature type="transmembrane region" description="Helical" evidence="2">
    <location>
        <begin position="12"/>
        <end position="30"/>
    </location>
</feature>
<dbReference type="EMBL" id="JABAFY010000061">
    <property type="protein sequence ID" value="NME53066.1"/>
    <property type="molecule type" value="Genomic_DNA"/>
</dbReference>
<evidence type="ECO:0000256" key="1">
    <source>
        <dbReference type="SAM" id="Coils"/>
    </source>
</evidence>
<dbReference type="AlphaFoldDB" id="A0A848CI03"/>
<protein>
    <submittedName>
        <fullName evidence="3">Uncharacterized protein</fullName>
    </submittedName>
</protein>
<proteinExistence type="predicted"/>